<dbReference type="Proteomes" id="UP000509510">
    <property type="component" value="Chromosome III"/>
</dbReference>
<dbReference type="KEGG" id="trg:TRUGW13939_06732"/>
<dbReference type="Pfam" id="PF07110">
    <property type="entry name" value="EthD"/>
    <property type="match status" value="1"/>
</dbReference>
<dbReference type="OrthoDB" id="2519291at2759"/>
<reference evidence="4" key="1">
    <citation type="submission" date="2020-06" db="EMBL/GenBank/DDBJ databases">
        <title>A chromosome-scale genome assembly of Talaromyces rugulosus W13939.</title>
        <authorList>
            <person name="Wang B."/>
            <person name="Guo L."/>
            <person name="Ye K."/>
            <person name="Wang L."/>
        </authorList>
    </citation>
    <scope>NUCLEOTIDE SEQUENCE [LARGE SCALE GENOMIC DNA]</scope>
    <source>
        <strain evidence="4">W13939</strain>
    </source>
</reference>
<dbReference type="EMBL" id="CP055900">
    <property type="protein sequence ID" value="QKX59595.1"/>
    <property type="molecule type" value="Genomic_DNA"/>
</dbReference>
<comment type="similarity">
    <text evidence="1">Belongs to the tpcK family.</text>
</comment>
<sequence>MPIQGLIIAYRKPGLSPAEFQTHYENNHVPILQRLAGDDFFLSHQRFYLSRGDGVPTPATIVLGGDQDFDYDALTIVTFKDKEHMDRFNAKTGSPEARQEIEADEERFVDRSKLKIVLFGDVKETVNEKV</sequence>
<organism evidence="3 4">
    <name type="scientific">Talaromyces rugulosus</name>
    <name type="common">Penicillium rugulosum</name>
    <dbReference type="NCBI Taxonomy" id="121627"/>
    <lineage>
        <taxon>Eukaryota</taxon>
        <taxon>Fungi</taxon>
        <taxon>Dikarya</taxon>
        <taxon>Ascomycota</taxon>
        <taxon>Pezizomycotina</taxon>
        <taxon>Eurotiomycetes</taxon>
        <taxon>Eurotiomycetidae</taxon>
        <taxon>Eurotiales</taxon>
        <taxon>Trichocomaceae</taxon>
        <taxon>Talaromyces</taxon>
        <taxon>Talaromyces sect. Islandici</taxon>
    </lineage>
</organism>
<evidence type="ECO:0000313" key="3">
    <source>
        <dbReference type="EMBL" id="QKX59595.1"/>
    </source>
</evidence>
<dbReference type="AlphaFoldDB" id="A0A7H8R1F5"/>
<feature type="domain" description="EthD" evidence="2">
    <location>
        <begin position="12"/>
        <end position="112"/>
    </location>
</feature>
<keyword evidence="4" id="KW-1185">Reference proteome</keyword>
<gene>
    <name evidence="3" type="ORF">TRUGW13939_06732</name>
</gene>
<name>A0A7H8R1F5_TALRU</name>
<dbReference type="Gene3D" id="3.30.70.100">
    <property type="match status" value="1"/>
</dbReference>
<evidence type="ECO:0000256" key="1">
    <source>
        <dbReference type="ARBA" id="ARBA00005986"/>
    </source>
</evidence>
<proteinExistence type="inferred from homology"/>
<dbReference type="GeneID" id="55994226"/>
<dbReference type="SUPFAM" id="SSF54909">
    <property type="entry name" value="Dimeric alpha+beta barrel"/>
    <property type="match status" value="1"/>
</dbReference>
<dbReference type="InterPro" id="IPR011008">
    <property type="entry name" value="Dimeric_a/b-barrel"/>
</dbReference>
<accession>A0A7H8R1F5</accession>
<dbReference type="RefSeq" id="XP_035345773.1">
    <property type="nucleotide sequence ID" value="XM_035489880.1"/>
</dbReference>
<evidence type="ECO:0000313" key="4">
    <source>
        <dbReference type="Proteomes" id="UP000509510"/>
    </source>
</evidence>
<evidence type="ECO:0000259" key="2">
    <source>
        <dbReference type="Pfam" id="PF07110"/>
    </source>
</evidence>
<dbReference type="InterPro" id="IPR009799">
    <property type="entry name" value="EthD_dom"/>
</dbReference>
<protein>
    <recommendedName>
        <fullName evidence="2">EthD domain-containing protein</fullName>
    </recommendedName>
</protein>
<dbReference type="GO" id="GO:0016491">
    <property type="term" value="F:oxidoreductase activity"/>
    <property type="evidence" value="ECO:0007669"/>
    <property type="project" value="InterPro"/>
</dbReference>
<dbReference type="NCBIfam" id="TIGR02118">
    <property type="entry name" value="EthD family reductase"/>
    <property type="match status" value="1"/>
</dbReference>